<dbReference type="Proteomes" id="UP000321514">
    <property type="component" value="Unassembled WGS sequence"/>
</dbReference>
<dbReference type="RefSeq" id="WP_046717228.1">
    <property type="nucleotide sequence ID" value="NZ_BJXR01000046.1"/>
</dbReference>
<dbReference type="OrthoDB" id="8070at32"/>
<dbReference type="EMBL" id="BJXR01000046">
    <property type="protein sequence ID" value="GEN11299.1"/>
    <property type="molecule type" value="Genomic_DNA"/>
</dbReference>
<reference evidence="3 4" key="1">
    <citation type="submission" date="2016-10" db="EMBL/GenBank/DDBJ databases">
        <authorList>
            <person name="Varghese N."/>
            <person name="Submissions S."/>
        </authorList>
    </citation>
    <scope>NUCLEOTIDE SEQUENCE [LARGE SCALE GENOMIC DNA]</scope>
    <source>
        <strain evidence="3 4">DSM 16525</strain>
    </source>
</reference>
<evidence type="ECO:0000313" key="2">
    <source>
        <dbReference type="EMBL" id="GEN11299.1"/>
    </source>
</evidence>
<proteinExistence type="predicted"/>
<accession>A0A511TAT6</accession>
<keyword evidence="1" id="KW-1133">Transmembrane helix</keyword>
<reference evidence="2 5" key="2">
    <citation type="submission" date="2019-07" db="EMBL/GenBank/DDBJ databases">
        <title>Whole genome shotgun sequence of Myxococcus fulvus NBRC 100333.</title>
        <authorList>
            <person name="Hosoyama A."/>
            <person name="Uohara A."/>
            <person name="Ohji S."/>
            <person name="Ichikawa N."/>
        </authorList>
    </citation>
    <scope>NUCLEOTIDE SEQUENCE [LARGE SCALE GENOMIC DNA]</scope>
    <source>
        <strain evidence="2 5">NBRC 100333</strain>
    </source>
</reference>
<comment type="caution">
    <text evidence="2">The sequence shown here is derived from an EMBL/GenBank/DDBJ whole genome shotgun (WGS) entry which is preliminary data.</text>
</comment>
<protein>
    <submittedName>
        <fullName evidence="2">Uncharacterized protein</fullName>
    </submittedName>
</protein>
<dbReference type="Proteomes" id="UP000183760">
    <property type="component" value="Unassembled WGS sequence"/>
</dbReference>
<feature type="transmembrane region" description="Helical" evidence="1">
    <location>
        <begin position="23"/>
        <end position="41"/>
    </location>
</feature>
<evidence type="ECO:0000313" key="3">
    <source>
        <dbReference type="EMBL" id="SEU39655.1"/>
    </source>
</evidence>
<sequence>MSFSGMLPLHLATVDLSPVGERLFAASGLAVTVLAALWYAWTRPVAQPVPVRVSSRRNPRR</sequence>
<keyword evidence="1" id="KW-0812">Transmembrane</keyword>
<keyword evidence="4" id="KW-1185">Reference proteome</keyword>
<evidence type="ECO:0000313" key="5">
    <source>
        <dbReference type="Proteomes" id="UP000321514"/>
    </source>
</evidence>
<dbReference type="EMBL" id="FOIB01000014">
    <property type="protein sequence ID" value="SEU39655.1"/>
    <property type="molecule type" value="Genomic_DNA"/>
</dbReference>
<evidence type="ECO:0000313" key="4">
    <source>
        <dbReference type="Proteomes" id="UP000183760"/>
    </source>
</evidence>
<keyword evidence="1" id="KW-0472">Membrane</keyword>
<name>A0A511TAT6_MYXFU</name>
<evidence type="ECO:0000256" key="1">
    <source>
        <dbReference type="SAM" id="Phobius"/>
    </source>
</evidence>
<dbReference type="AlphaFoldDB" id="A0A511TAT6"/>
<gene>
    <name evidence="2" type="ORF">MFU01_63360</name>
    <name evidence="3" type="ORF">SAMN05443572_114147</name>
</gene>
<organism evidence="2 5">
    <name type="scientific">Myxococcus fulvus</name>
    <dbReference type="NCBI Taxonomy" id="33"/>
    <lineage>
        <taxon>Bacteria</taxon>
        <taxon>Pseudomonadati</taxon>
        <taxon>Myxococcota</taxon>
        <taxon>Myxococcia</taxon>
        <taxon>Myxococcales</taxon>
        <taxon>Cystobacterineae</taxon>
        <taxon>Myxococcaceae</taxon>
        <taxon>Myxococcus</taxon>
    </lineage>
</organism>